<feature type="region of interest" description="Disordered" evidence="12">
    <location>
        <begin position="145"/>
        <end position="164"/>
    </location>
</feature>
<dbReference type="InterPro" id="IPR003448">
    <property type="entry name" value="Mopterin_biosynth_MoaE"/>
</dbReference>
<dbReference type="EMBL" id="CP011144">
    <property type="protein sequence ID" value="AKC85734.1"/>
    <property type="molecule type" value="Genomic_DNA"/>
</dbReference>
<evidence type="ECO:0000256" key="2">
    <source>
        <dbReference type="ARBA" id="ARBA00005426"/>
    </source>
</evidence>
<dbReference type="GO" id="GO:0006777">
    <property type="term" value="P:Mo-molybdopterin cofactor biosynthetic process"/>
    <property type="evidence" value="ECO:0007669"/>
    <property type="project" value="UniProtKB-KW"/>
</dbReference>
<evidence type="ECO:0000256" key="5">
    <source>
        <dbReference type="ARBA" id="ARBA00023150"/>
    </source>
</evidence>
<name>A0A0E3YZW4_9GAMM</name>
<dbReference type="EC" id="2.8.1.12" evidence="3"/>
<evidence type="ECO:0000256" key="3">
    <source>
        <dbReference type="ARBA" id="ARBA00011950"/>
    </source>
</evidence>
<dbReference type="Proteomes" id="UP000033067">
    <property type="component" value="Chromosome"/>
</dbReference>
<evidence type="ECO:0000256" key="11">
    <source>
        <dbReference type="ARBA" id="ARBA00049878"/>
    </source>
</evidence>
<dbReference type="UniPathway" id="UPA00344"/>
<dbReference type="RefSeq" id="WP_052629965.1">
    <property type="nucleotide sequence ID" value="NZ_CP011144.1"/>
</dbReference>
<dbReference type="PANTHER" id="PTHR23404">
    <property type="entry name" value="MOLYBDOPTERIN SYNTHASE RELATED"/>
    <property type="match status" value="1"/>
</dbReference>
<comment type="subunit">
    <text evidence="6">Heterotetramer of 2 MoaD subunits and 2 MoaE subunits. Also stable as homodimer. The enzyme changes between these two forms during catalysis.</text>
</comment>
<proteinExistence type="inferred from homology"/>
<dbReference type="CDD" id="cd00756">
    <property type="entry name" value="MoaE"/>
    <property type="match status" value="1"/>
</dbReference>
<dbReference type="KEGG" id="psuw:WQ53_02090"/>
<evidence type="ECO:0000256" key="9">
    <source>
        <dbReference type="ARBA" id="ARBA00030781"/>
    </source>
</evidence>
<keyword evidence="14" id="KW-1185">Reference proteome</keyword>
<dbReference type="PATRIC" id="fig|314722.6.peg.441"/>
<keyword evidence="5" id="KW-0501">Molybdenum cofactor biosynthesis</keyword>
<organism evidence="13 14">
    <name type="scientific">Pseudoxanthomonas suwonensis</name>
    <dbReference type="NCBI Taxonomy" id="314722"/>
    <lineage>
        <taxon>Bacteria</taxon>
        <taxon>Pseudomonadati</taxon>
        <taxon>Pseudomonadota</taxon>
        <taxon>Gammaproteobacteria</taxon>
        <taxon>Lysobacterales</taxon>
        <taxon>Lysobacteraceae</taxon>
        <taxon>Pseudoxanthomonas</taxon>
    </lineage>
</organism>
<dbReference type="Pfam" id="PF02391">
    <property type="entry name" value="MoaE"/>
    <property type="match status" value="1"/>
</dbReference>
<evidence type="ECO:0000256" key="8">
    <source>
        <dbReference type="ARBA" id="ARBA00030407"/>
    </source>
</evidence>
<comment type="pathway">
    <text evidence="1">Cofactor biosynthesis; molybdopterin biosynthesis.</text>
</comment>
<evidence type="ECO:0000313" key="14">
    <source>
        <dbReference type="Proteomes" id="UP000033067"/>
    </source>
</evidence>
<comment type="similarity">
    <text evidence="2">Belongs to the MoaE family.</text>
</comment>
<evidence type="ECO:0000256" key="7">
    <source>
        <dbReference type="ARBA" id="ARBA00029745"/>
    </source>
</evidence>
<evidence type="ECO:0000256" key="12">
    <source>
        <dbReference type="SAM" id="MobiDB-lite"/>
    </source>
</evidence>
<evidence type="ECO:0000256" key="10">
    <source>
        <dbReference type="ARBA" id="ARBA00032474"/>
    </source>
</evidence>
<dbReference type="GO" id="GO:0030366">
    <property type="term" value="F:molybdopterin synthase activity"/>
    <property type="evidence" value="ECO:0007669"/>
    <property type="project" value="UniProtKB-EC"/>
</dbReference>
<dbReference type="SUPFAM" id="SSF54690">
    <property type="entry name" value="Molybdopterin synthase subunit MoaE"/>
    <property type="match status" value="1"/>
</dbReference>
<accession>A0A0E3YZW4</accession>
<dbReference type="OrthoDB" id="9803224at2"/>
<gene>
    <name evidence="13" type="ORF">WQ53_02090</name>
</gene>
<protein>
    <recommendedName>
        <fullName evidence="4">Molybdopterin synthase catalytic subunit</fullName>
        <ecNumber evidence="3">2.8.1.12</ecNumber>
    </recommendedName>
    <alternativeName>
        <fullName evidence="9">MPT synthase subunit 2</fullName>
    </alternativeName>
    <alternativeName>
        <fullName evidence="7">Molybdenum cofactor biosynthesis protein E</fullName>
    </alternativeName>
    <alternativeName>
        <fullName evidence="8">Molybdopterin-converting factor large subunit</fullName>
    </alternativeName>
    <alternativeName>
        <fullName evidence="10">Molybdopterin-converting factor subunit 2</fullName>
    </alternativeName>
</protein>
<dbReference type="InterPro" id="IPR036563">
    <property type="entry name" value="MoaE_sf"/>
</dbReference>
<evidence type="ECO:0000256" key="6">
    <source>
        <dbReference type="ARBA" id="ARBA00026066"/>
    </source>
</evidence>
<dbReference type="AlphaFoldDB" id="A0A0E3YZW4"/>
<reference evidence="13 14" key="1">
    <citation type="journal article" date="2015" name="Genome Announc.">
        <title>Complete Genome Sequence of Pseudoxanthomonas suwonensis Strain J1, a Cellulose-Degrading Bacterium Isolated from Leaf- and Wood-Enriched Soil.</title>
        <authorList>
            <person name="Hou L."/>
            <person name="Jiang J."/>
            <person name="Xu Z."/>
            <person name="Zhou Y."/>
            <person name="Leung F.C."/>
        </authorList>
    </citation>
    <scope>NUCLEOTIDE SEQUENCE [LARGE SCALE GENOMIC DNA]</scope>
    <source>
        <strain evidence="13 14">J1</strain>
    </source>
</reference>
<evidence type="ECO:0000256" key="1">
    <source>
        <dbReference type="ARBA" id="ARBA00005046"/>
    </source>
</evidence>
<sequence length="164" mass="18016">MAALEREPGEPVLARFELAEAPFDVAALRTRLLRDEAGAYASFEGWVRDHNEGRPVLGLRYEAYAALAAAEGQRIVEEAVVRFGACGVHCVHRTGELAIGELAVWVGASAAHRDAAFAACRFVIDEVKARVPIWKHERYADGARQWLHPQPAPAAREPAPEEPR</sequence>
<comment type="catalytic activity">
    <reaction evidence="11">
        <text>2 [molybdopterin-synthase sulfur-carrier protein]-C-terminal-Gly-aminoethanethioate + cyclic pyranopterin phosphate + H2O = molybdopterin + 2 [molybdopterin-synthase sulfur-carrier protein]-C-terminal Gly-Gly + 2 H(+)</text>
        <dbReference type="Rhea" id="RHEA:26333"/>
        <dbReference type="Rhea" id="RHEA-COMP:12202"/>
        <dbReference type="Rhea" id="RHEA-COMP:19907"/>
        <dbReference type="ChEBI" id="CHEBI:15377"/>
        <dbReference type="ChEBI" id="CHEBI:15378"/>
        <dbReference type="ChEBI" id="CHEBI:58698"/>
        <dbReference type="ChEBI" id="CHEBI:59648"/>
        <dbReference type="ChEBI" id="CHEBI:90778"/>
        <dbReference type="ChEBI" id="CHEBI:232372"/>
        <dbReference type="EC" id="2.8.1.12"/>
    </reaction>
</comment>
<evidence type="ECO:0000313" key="13">
    <source>
        <dbReference type="EMBL" id="AKC85734.1"/>
    </source>
</evidence>
<evidence type="ECO:0000256" key="4">
    <source>
        <dbReference type="ARBA" id="ARBA00013858"/>
    </source>
</evidence>
<dbReference type="Gene3D" id="3.90.1170.40">
    <property type="entry name" value="Molybdopterin biosynthesis MoaE subunit"/>
    <property type="match status" value="1"/>
</dbReference>